<gene>
    <name evidence="3" type="ORF">METZ01_LOCUS247397</name>
</gene>
<organism evidence="3">
    <name type="scientific">marine metagenome</name>
    <dbReference type="NCBI Taxonomy" id="408172"/>
    <lineage>
        <taxon>unclassified sequences</taxon>
        <taxon>metagenomes</taxon>
        <taxon>ecological metagenomes</taxon>
    </lineage>
</organism>
<evidence type="ECO:0000256" key="1">
    <source>
        <dbReference type="SAM" id="MobiDB-lite"/>
    </source>
</evidence>
<dbReference type="Pfam" id="PF07879">
    <property type="entry name" value="PHB_acc_N"/>
    <property type="match status" value="1"/>
</dbReference>
<evidence type="ECO:0000259" key="2">
    <source>
        <dbReference type="Pfam" id="PF07879"/>
    </source>
</evidence>
<dbReference type="InterPro" id="IPR012909">
    <property type="entry name" value="PHA_DNA-bd_N"/>
</dbReference>
<feature type="domain" description="PHA accumulation regulator DNA-binding N-terminal" evidence="2">
    <location>
        <begin position="9"/>
        <end position="65"/>
    </location>
</feature>
<feature type="region of interest" description="Disordered" evidence="1">
    <location>
        <begin position="141"/>
        <end position="162"/>
    </location>
</feature>
<reference evidence="3" key="1">
    <citation type="submission" date="2018-05" db="EMBL/GenBank/DDBJ databases">
        <authorList>
            <person name="Lanie J.A."/>
            <person name="Ng W.-L."/>
            <person name="Kazmierczak K.M."/>
            <person name="Andrzejewski T.M."/>
            <person name="Davidsen T.M."/>
            <person name="Wayne K.J."/>
            <person name="Tettelin H."/>
            <person name="Glass J.I."/>
            <person name="Rusch D."/>
            <person name="Podicherti R."/>
            <person name="Tsui H.-C.T."/>
            <person name="Winkler M.E."/>
        </authorList>
    </citation>
    <scope>NUCLEOTIDE SEQUENCE</scope>
</reference>
<dbReference type="AlphaFoldDB" id="A0A382I6Q6"/>
<feature type="compositionally biased region" description="Polar residues" evidence="1">
    <location>
        <begin position="141"/>
        <end position="152"/>
    </location>
</feature>
<evidence type="ECO:0000313" key="3">
    <source>
        <dbReference type="EMBL" id="SVB94543.1"/>
    </source>
</evidence>
<dbReference type="EMBL" id="UINC01065169">
    <property type="protein sequence ID" value="SVB94543.1"/>
    <property type="molecule type" value="Genomic_DNA"/>
</dbReference>
<protein>
    <recommendedName>
        <fullName evidence="2">PHA accumulation regulator DNA-binding N-terminal domain-containing protein</fullName>
    </recommendedName>
</protein>
<sequence>MDNSEPIRITKYSNRRIYDSTNSRHLTLDQLVELIKEGHDVEVIDSKSKEDLTQAVLMQILIEDKGSHLFSASFLHQLIRNREGVLGEFFSDFVPKMLDAYLETQDSFRKQMQTFTMPNQWVDTSQEMKVPIFNPFTAFNVSGQTPSKPETSEPNDTEHDEVHELKYRLSELEKRLNMKEPNN</sequence>
<proteinExistence type="predicted"/>
<accession>A0A382I6Q6</accession>
<name>A0A382I6Q6_9ZZZZ</name>